<accession>A0A0K2UPD2</accession>
<keyword evidence="2" id="KW-1133">Transmembrane helix</keyword>
<proteinExistence type="predicted"/>
<organism evidence="3">
    <name type="scientific">Lepeophtheirus salmonis</name>
    <name type="common">Salmon louse</name>
    <name type="synonym">Caligus salmonis</name>
    <dbReference type="NCBI Taxonomy" id="72036"/>
    <lineage>
        <taxon>Eukaryota</taxon>
        <taxon>Metazoa</taxon>
        <taxon>Ecdysozoa</taxon>
        <taxon>Arthropoda</taxon>
        <taxon>Crustacea</taxon>
        <taxon>Multicrustacea</taxon>
        <taxon>Hexanauplia</taxon>
        <taxon>Copepoda</taxon>
        <taxon>Siphonostomatoida</taxon>
        <taxon>Caligidae</taxon>
        <taxon>Lepeophtheirus</taxon>
    </lineage>
</organism>
<feature type="compositionally biased region" description="Basic and acidic residues" evidence="1">
    <location>
        <begin position="65"/>
        <end position="77"/>
    </location>
</feature>
<keyword evidence="2" id="KW-0472">Membrane</keyword>
<evidence type="ECO:0000313" key="3">
    <source>
        <dbReference type="EMBL" id="CDW39727.1"/>
    </source>
</evidence>
<name>A0A0K2UPD2_LEPSM</name>
<feature type="region of interest" description="Disordered" evidence="1">
    <location>
        <begin position="1"/>
        <end position="82"/>
    </location>
</feature>
<dbReference type="AlphaFoldDB" id="A0A0K2UPD2"/>
<dbReference type="PROSITE" id="PS51257">
    <property type="entry name" value="PROKAR_LIPOPROTEIN"/>
    <property type="match status" value="1"/>
</dbReference>
<keyword evidence="2" id="KW-0812">Transmembrane</keyword>
<feature type="region of interest" description="Disordered" evidence="1">
    <location>
        <begin position="163"/>
        <end position="186"/>
    </location>
</feature>
<feature type="transmembrane region" description="Helical" evidence="2">
    <location>
        <begin position="251"/>
        <end position="269"/>
    </location>
</feature>
<dbReference type="EMBL" id="HACA01022366">
    <property type="protein sequence ID" value="CDW39727.1"/>
    <property type="molecule type" value="Transcribed_RNA"/>
</dbReference>
<evidence type="ECO:0000256" key="1">
    <source>
        <dbReference type="SAM" id="MobiDB-lite"/>
    </source>
</evidence>
<feature type="compositionally biased region" description="Low complexity" evidence="1">
    <location>
        <begin position="18"/>
        <end position="33"/>
    </location>
</feature>
<protein>
    <submittedName>
        <fullName evidence="3">Uncharacterized protein</fullName>
    </submittedName>
</protein>
<reference evidence="3" key="1">
    <citation type="submission" date="2014-05" db="EMBL/GenBank/DDBJ databases">
        <authorList>
            <person name="Chronopoulou M."/>
        </authorList>
    </citation>
    <scope>NUCLEOTIDE SEQUENCE</scope>
    <source>
        <tissue evidence="3">Whole organism</tissue>
    </source>
</reference>
<sequence>MSRRKTDPRTGLPYYTCSASSSNTTTNNSASSSCVTHSHLKQDEDQEEGQGGTGPQMGATAEETPNDKDKEEDERACGEGLEGNMALKKRSCEGVVVGLSLVAHDTDKNERIIHAQSDEDTILASNDATLVKHYEGILPNVVVQSNDPETELILPGLASVLPTEEEEDADDSSSTTPSKGDPPCTVQVPISFTPRSSSSPKECAILNPSSPLLVTLTCGHLFCPHFGVTRRDLFNVSHFTYRDMMRMWKALFLKPLHLFIIFLLIQTTMKNSRSVQENLLIS</sequence>
<dbReference type="OrthoDB" id="7680836at2759"/>
<evidence type="ECO:0000256" key="2">
    <source>
        <dbReference type="SAM" id="Phobius"/>
    </source>
</evidence>